<keyword evidence="2" id="KW-1185">Reference proteome</keyword>
<dbReference type="RefSeq" id="WP_062064105.1">
    <property type="nucleotide sequence ID" value="NZ_CP013264.1"/>
</dbReference>
<reference evidence="1 2" key="1">
    <citation type="submission" date="2015-11" db="EMBL/GenBank/DDBJ databases">
        <title>A Two-component Flavoprotein Monooxygenase System MeaXY Responsible for para-Hydroxylation of 2-Methyl-6-ethylaniline and 2,6-Diethylaniline in Sphingobium baderi DE-13.</title>
        <authorList>
            <person name="Cheng M."/>
            <person name="Meng Q."/>
            <person name="Yang Y."/>
            <person name="Chu C."/>
            <person name="Yan X."/>
            <person name="He J."/>
            <person name="Li S."/>
        </authorList>
    </citation>
    <scope>NUCLEOTIDE SEQUENCE [LARGE SCALE GENOMIC DNA]</scope>
    <source>
        <strain evidence="1 2">DE-13</strain>
    </source>
</reference>
<organism evidence="1 2">
    <name type="scientific">Sphingobium baderi</name>
    <dbReference type="NCBI Taxonomy" id="1332080"/>
    <lineage>
        <taxon>Bacteria</taxon>
        <taxon>Pseudomonadati</taxon>
        <taxon>Pseudomonadota</taxon>
        <taxon>Alphaproteobacteria</taxon>
        <taxon>Sphingomonadales</taxon>
        <taxon>Sphingomonadaceae</taxon>
        <taxon>Sphingobium</taxon>
    </lineage>
</organism>
<name>A0A0S3EYD2_9SPHN</name>
<dbReference type="PANTHER" id="PTHR39327:SF1">
    <property type="entry name" value="BLR5470 PROTEIN"/>
    <property type="match status" value="1"/>
</dbReference>
<dbReference type="InterPro" id="IPR010319">
    <property type="entry name" value="Transglutaminase-like_Cys_pept"/>
</dbReference>
<dbReference type="Proteomes" id="UP000056968">
    <property type="component" value="Chromosome"/>
</dbReference>
<proteinExistence type="predicted"/>
<gene>
    <name evidence="1" type="ORF">ATN00_09085</name>
</gene>
<dbReference type="Pfam" id="PF06035">
    <property type="entry name" value="Peptidase_C93"/>
    <property type="match status" value="1"/>
</dbReference>
<sequence>MAQNPASSSRILANDMMKPPAIETYAAVSAKARLASDLFGGSNRLAEISARQSISVEAEAQPLTLSFTAMPVVNNQRIAEYANKLPGWQLLGVTLVLDRPAPLFRTPDLMPAFMRGLTPESPPQPAPTAAAVQPANSFTALPRSTPTLLSSTPRSGQPDIFGSVALPIGRTSLDPKWASASQPLPRAGMWSTLVHSARQAGRQQQAEMVNRWVNQRLRFTDDRIGADRWAAASQSLQQGKGDCEDYAIAKMKLLEAAGFDQRSMFLVIVKDLVRRADHAVLAVRIDGELLVLDNMTDRVLPSSQISDYRPIMSFNTYGRWTHGYRVTTPRTAQFAAR</sequence>
<dbReference type="SUPFAM" id="SSF54001">
    <property type="entry name" value="Cysteine proteinases"/>
    <property type="match status" value="1"/>
</dbReference>
<dbReference type="PANTHER" id="PTHR39327">
    <property type="match status" value="1"/>
</dbReference>
<evidence type="ECO:0000313" key="1">
    <source>
        <dbReference type="EMBL" id="ALR20439.1"/>
    </source>
</evidence>
<dbReference type="InterPro" id="IPR038765">
    <property type="entry name" value="Papain-like_cys_pep_sf"/>
</dbReference>
<dbReference type="STRING" id="1332080.ATN00_09085"/>
<dbReference type="AlphaFoldDB" id="A0A0S3EYD2"/>
<dbReference type="EMBL" id="CP013264">
    <property type="protein sequence ID" value="ALR20439.1"/>
    <property type="molecule type" value="Genomic_DNA"/>
</dbReference>
<protein>
    <submittedName>
        <fullName evidence="1">Transglutaminase</fullName>
    </submittedName>
</protein>
<evidence type="ECO:0000313" key="2">
    <source>
        <dbReference type="Proteomes" id="UP000056968"/>
    </source>
</evidence>
<accession>A0A0S3EYD2</accession>
<dbReference type="KEGG" id="sbd:ATN00_09085"/>
<dbReference type="Gene3D" id="3.10.620.30">
    <property type="match status" value="1"/>
</dbReference>